<organism evidence="11">
    <name type="scientific">Lamprotornis superbus</name>
    <dbReference type="NCBI Taxonomy" id="245042"/>
    <lineage>
        <taxon>Eukaryota</taxon>
        <taxon>Metazoa</taxon>
        <taxon>Chordata</taxon>
        <taxon>Craniata</taxon>
        <taxon>Vertebrata</taxon>
        <taxon>Euteleostomi</taxon>
        <taxon>Archelosauria</taxon>
        <taxon>Archosauria</taxon>
        <taxon>Dinosauria</taxon>
        <taxon>Saurischia</taxon>
        <taxon>Theropoda</taxon>
        <taxon>Coelurosauria</taxon>
        <taxon>Aves</taxon>
        <taxon>Neognathae</taxon>
        <taxon>Neoaves</taxon>
        <taxon>Telluraves</taxon>
        <taxon>Australaves</taxon>
        <taxon>Passeriformes</taxon>
        <taxon>Sturnidae</taxon>
        <taxon>Lamprotornis</taxon>
    </lineage>
</organism>
<dbReference type="PANTHER" id="PTHR46841:SF3">
    <property type="entry name" value="OX-2 MEMBRANE GLYCOPROTEIN"/>
    <property type="match status" value="1"/>
</dbReference>
<dbReference type="GO" id="GO:0098632">
    <property type="term" value="F:cell-cell adhesion mediator activity"/>
    <property type="evidence" value="ECO:0007669"/>
    <property type="project" value="InterPro"/>
</dbReference>
<dbReference type="InterPro" id="IPR036179">
    <property type="entry name" value="Ig-like_dom_sf"/>
</dbReference>
<dbReference type="GO" id="GO:0016020">
    <property type="term" value="C:membrane"/>
    <property type="evidence" value="ECO:0007669"/>
    <property type="project" value="UniProtKB-SubCell"/>
</dbReference>
<dbReference type="GO" id="GO:0034113">
    <property type="term" value="P:heterotypic cell-cell adhesion"/>
    <property type="evidence" value="ECO:0007669"/>
    <property type="project" value="TreeGrafter"/>
</dbReference>
<keyword evidence="7" id="KW-0325">Glycoprotein</keyword>
<comment type="subcellular location">
    <subcellularLocation>
        <location evidence="1">Membrane</location>
        <topology evidence="1">Single-pass type I membrane protein</topology>
    </subcellularLocation>
</comment>
<dbReference type="GO" id="GO:0030424">
    <property type="term" value="C:axon"/>
    <property type="evidence" value="ECO:0007669"/>
    <property type="project" value="TreeGrafter"/>
</dbReference>
<dbReference type="SUPFAM" id="SSF48726">
    <property type="entry name" value="Immunoglobulin"/>
    <property type="match status" value="2"/>
</dbReference>
<dbReference type="CDD" id="cd00096">
    <property type="entry name" value="Ig"/>
    <property type="match status" value="1"/>
</dbReference>
<dbReference type="SMART" id="SM00409">
    <property type="entry name" value="IG"/>
    <property type="match status" value="1"/>
</dbReference>
<evidence type="ECO:0000256" key="4">
    <source>
        <dbReference type="ARBA" id="ARBA00022989"/>
    </source>
</evidence>
<dbReference type="InterPro" id="IPR007110">
    <property type="entry name" value="Ig-like_dom"/>
</dbReference>
<dbReference type="InterPro" id="IPR047164">
    <property type="entry name" value="OX2G-like"/>
</dbReference>
<dbReference type="InterPro" id="IPR003599">
    <property type="entry name" value="Ig_sub"/>
</dbReference>
<sequence length="245" mass="27115">MLAKQIFSSKMTLKILVLCLAYSGLGKAEVVPQAGHTEVKMGDSATLSCALTEPKDVVQVTWQKDSEGSNDNIATYSEANGLKIHEPYKDRMNFTSLELNRTSITFWDTRMDDSGCYKCLFNAYPLGSLSGNICLRVFAYDQVLTVVMTCLICVLEGLNASVHHNISEDHLIVICNAHGLPEPIITWNNLFNSTPTQKRVKHKNGIVSITSELEIYNIQSISARDLTCRVSNTNEAVELPVKIKG</sequence>
<dbReference type="Proteomes" id="UP000618051">
    <property type="component" value="Unassembled WGS sequence"/>
</dbReference>
<keyword evidence="8" id="KW-0393">Immunoglobulin domain</keyword>
<feature type="signal peptide" evidence="9">
    <location>
        <begin position="1"/>
        <end position="28"/>
    </location>
</feature>
<evidence type="ECO:0000313" key="12">
    <source>
        <dbReference type="EMBL" id="KAI1242344.1"/>
    </source>
</evidence>
<evidence type="ECO:0000256" key="1">
    <source>
        <dbReference type="ARBA" id="ARBA00004479"/>
    </source>
</evidence>
<comment type="caution">
    <text evidence="11">The sequence shown here is derived from an EMBL/GenBank/DDBJ whole genome shotgun (WGS) entry which is preliminary data.</text>
</comment>
<dbReference type="SMART" id="SM00406">
    <property type="entry name" value="IGv"/>
    <property type="match status" value="1"/>
</dbReference>
<keyword evidence="6" id="KW-1015">Disulfide bond</keyword>
<evidence type="ECO:0000313" key="13">
    <source>
        <dbReference type="Proteomes" id="UP000618051"/>
    </source>
</evidence>
<dbReference type="InterPro" id="IPR013106">
    <property type="entry name" value="Ig_V-set"/>
</dbReference>
<evidence type="ECO:0000256" key="8">
    <source>
        <dbReference type="ARBA" id="ARBA00023319"/>
    </source>
</evidence>
<reference evidence="11" key="1">
    <citation type="submission" date="2020-10" db="EMBL/GenBank/DDBJ databases">
        <title>Feather gene expression reveals the developmental basis of iridescence in African starlings.</title>
        <authorList>
            <person name="Rubenstein D.R."/>
        </authorList>
    </citation>
    <scope>NUCLEOTIDE SEQUENCE</scope>
    <source>
        <strain evidence="11">SS15</strain>
        <tissue evidence="11">Liver</tissue>
    </source>
</reference>
<gene>
    <name evidence="12" type="ORF">IHE44_0005878</name>
    <name evidence="11" type="ORF">IHE44_008285</name>
</gene>
<evidence type="ECO:0000256" key="5">
    <source>
        <dbReference type="ARBA" id="ARBA00023136"/>
    </source>
</evidence>
<keyword evidence="5" id="KW-0472">Membrane</keyword>
<dbReference type="GO" id="GO:0150079">
    <property type="term" value="P:negative regulation of neuroinflammatory response"/>
    <property type="evidence" value="ECO:0007669"/>
    <property type="project" value="TreeGrafter"/>
</dbReference>
<dbReference type="GO" id="GO:0050776">
    <property type="term" value="P:regulation of immune response"/>
    <property type="evidence" value="ECO:0007669"/>
    <property type="project" value="InterPro"/>
</dbReference>
<reference evidence="12 13" key="2">
    <citation type="journal article" date="2021" name="J. Hered.">
        <title>Feather Gene Expression Elucidates the Developmental Basis of Plumage Iridescence in African Starlings.</title>
        <authorList>
            <person name="Rubenstein D.R."/>
            <person name="Corvelo A."/>
            <person name="MacManes M.D."/>
            <person name="Maia R."/>
            <person name="Narzisi G."/>
            <person name="Rousaki A."/>
            <person name="Vandenabeele P."/>
            <person name="Shawkey M.D."/>
            <person name="Solomon J."/>
        </authorList>
    </citation>
    <scope>NUCLEOTIDE SEQUENCE [LARGE SCALE GENOMIC DNA]</scope>
    <source>
        <strain evidence="12">SS15</strain>
    </source>
</reference>
<evidence type="ECO:0000313" key="11">
    <source>
        <dbReference type="EMBL" id="KAG0122964.1"/>
    </source>
</evidence>
<keyword evidence="3 9" id="KW-0732">Signal</keyword>
<keyword evidence="4" id="KW-1133">Transmembrane helix</keyword>
<dbReference type="AlphaFoldDB" id="A0A835NY38"/>
<evidence type="ECO:0000256" key="3">
    <source>
        <dbReference type="ARBA" id="ARBA00022729"/>
    </source>
</evidence>
<feature type="chain" id="PRO_5032282113" evidence="9">
    <location>
        <begin position="29"/>
        <end position="245"/>
    </location>
</feature>
<dbReference type="PANTHER" id="PTHR46841">
    <property type="entry name" value="OX-2 MEMBRANE GLYCOPROTEIN"/>
    <property type="match status" value="1"/>
</dbReference>
<keyword evidence="13" id="KW-1185">Reference proteome</keyword>
<dbReference type="InterPro" id="IPR033321">
    <property type="entry name" value="CD200_Ig_V_dom"/>
</dbReference>
<dbReference type="OrthoDB" id="9422141at2759"/>
<dbReference type="GO" id="GO:0043025">
    <property type="term" value="C:neuronal cell body"/>
    <property type="evidence" value="ECO:0007669"/>
    <property type="project" value="TreeGrafter"/>
</dbReference>
<feature type="non-terminal residue" evidence="11">
    <location>
        <position position="1"/>
    </location>
</feature>
<dbReference type="EMBL" id="JADDUC010000032">
    <property type="protein sequence ID" value="KAG0122964.1"/>
    <property type="molecule type" value="Genomic_DNA"/>
</dbReference>
<evidence type="ECO:0000256" key="9">
    <source>
        <dbReference type="SAM" id="SignalP"/>
    </source>
</evidence>
<evidence type="ECO:0000256" key="2">
    <source>
        <dbReference type="ARBA" id="ARBA00022692"/>
    </source>
</evidence>
<dbReference type="Gene3D" id="2.60.40.10">
    <property type="entry name" value="Immunoglobulins"/>
    <property type="match status" value="2"/>
</dbReference>
<evidence type="ECO:0000256" key="6">
    <source>
        <dbReference type="ARBA" id="ARBA00023157"/>
    </source>
</evidence>
<name>A0A835NY38_9PASS</name>
<dbReference type="GO" id="GO:0009986">
    <property type="term" value="C:cell surface"/>
    <property type="evidence" value="ECO:0007669"/>
    <property type="project" value="TreeGrafter"/>
</dbReference>
<proteinExistence type="predicted"/>
<dbReference type="PROSITE" id="PS50835">
    <property type="entry name" value="IG_LIKE"/>
    <property type="match status" value="1"/>
</dbReference>
<dbReference type="CDD" id="cd05846">
    <property type="entry name" value="IgV_1_MRC-OX-2_like"/>
    <property type="match status" value="1"/>
</dbReference>
<dbReference type="EMBL" id="JADDUC020000002">
    <property type="protein sequence ID" value="KAI1242344.1"/>
    <property type="molecule type" value="Genomic_DNA"/>
</dbReference>
<accession>A0A835NY38</accession>
<dbReference type="GO" id="GO:0043031">
    <property type="term" value="P:negative regulation of macrophage activation"/>
    <property type="evidence" value="ECO:0007669"/>
    <property type="project" value="InterPro"/>
</dbReference>
<evidence type="ECO:0000259" key="10">
    <source>
        <dbReference type="PROSITE" id="PS50835"/>
    </source>
</evidence>
<dbReference type="Pfam" id="PF07686">
    <property type="entry name" value="V-set"/>
    <property type="match status" value="1"/>
</dbReference>
<dbReference type="InterPro" id="IPR013783">
    <property type="entry name" value="Ig-like_fold"/>
</dbReference>
<feature type="domain" description="Ig-like" evidence="10">
    <location>
        <begin position="32"/>
        <end position="119"/>
    </location>
</feature>
<keyword evidence="2" id="KW-0812">Transmembrane</keyword>
<evidence type="ECO:0000256" key="7">
    <source>
        <dbReference type="ARBA" id="ARBA00023180"/>
    </source>
</evidence>
<reference evidence="12" key="3">
    <citation type="submission" date="2022-01" db="EMBL/GenBank/DDBJ databases">
        <authorList>
            <person name="Rubenstein D.R."/>
        </authorList>
    </citation>
    <scope>NUCLEOTIDE SEQUENCE</scope>
    <source>
        <strain evidence="12">SS15</strain>
        <tissue evidence="12">Liver</tissue>
    </source>
</reference>
<protein>
    <submittedName>
        <fullName evidence="11">OX-2 membrane glycoprotein</fullName>
    </submittedName>
</protein>